<gene>
    <name evidence="2" type="ORF">OFLC_LOCUS4720</name>
</gene>
<reference evidence="4" key="1">
    <citation type="submission" date="2016-06" db="UniProtKB">
        <authorList>
            <consortium name="WormBaseParasite"/>
        </authorList>
    </citation>
    <scope>IDENTIFICATION</scope>
</reference>
<dbReference type="AlphaFoldDB" id="A0A183HB58"/>
<accession>A0A183HB58</accession>
<organism evidence="4">
    <name type="scientific">Onchocerca flexuosa</name>
    <dbReference type="NCBI Taxonomy" id="387005"/>
    <lineage>
        <taxon>Eukaryota</taxon>
        <taxon>Metazoa</taxon>
        <taxon>Ecdysozoa</taxon>
        <taxon>Nematoda</taxon>
        <taxon>Chromadorea</taxon>
        <taxon>Rhabditida</taxon>
        <taxon>Spirurina</taxon>
        <taxon>Spiruromorpha</taxon>
        <taxon>Filarioidea</taxon>
        <taxon>Onchocercidae</taxon>
        <taxon>Onchocerca</taxon>
    </lineage>
</organism>
<dbReference type="WBParaSite" id="OFLC_0000471901-mRNA-1">
    <property type="protein sequence ID" value="OFLC_0000471901-mRNA-1"/>
    <property type="gene ID" value="OFLC_0000471901"/>
</dbReference>
<dbReference type="Proteomes" id="UP000267606">
    <property type="component" value="Unassembled WGS sequence"/>
</dbReference>
<evidence type="ECO:0000313" key="4">
    <source>
        <dbReference type="WBParaSite" id="OFLC_0000471901-mRNA-1"/>
    </source>
</evidence>
<evidence type="ECO:0000313" key="2">
    <source>
        <dbReference type="EMBL" id="VDO40845.1"/>
    </source>
</evidence>
<sequence length="149" mass="16473">MSMKFFAGLQDFLGLYDTSSSSTEQQQQEEQQLALSTSTTAPTSAAVVVTAGSSLLSPPLVSSVNSDPIKSEGNSLKYISDIINSHTTVQREHQQLLQKLTLDDSKEITNAEEKIQQCSHKRNVHFPDVIVTDFYDAPTNFFCNKSKQI</sequence>
<evidence type="ECO:0000256" key="1">
    <source>
        <dbReference type="SAM" id="MobiDB-lite"/>
    </source>
</evidence>
<proteinExistence type="predicted"/>
<feature type="region of interest" description="Disordered" evidence="1">
    <location>
        <begin position="20"/>
        <end position="40"/>
    </location>
</feature>
<dbReference type="EMBL" id="UZAJ01003722">
    <property type="protein sequence ID" value="VDO40845.1"/>
    <property type="molecule type" value="Genomic_DNA"/>
</dbReference>
<reference evidence="2 3" key="2">
    <citation type="submission" date="2018-11" db="EMBL/GenBank/DDBJ databases">
        <authorList>
            <consortium name="Pathogen Informatics"/>
        </authorList>
    </citation>
    <scope>NUCLEOTIDE SEQUENCE [LARGE SCALE GENOMIC DNA]</scope>
</reference>
<protein>
    <submittedName>
        <fullName evidence="2 4">Uncharacterized protein</fullName>
    </submittedName>
</protein>
<keyword evidence="3" id="KW-1185">Reference proteome</keyword>
<name>A0A183HB58_9BILA</name>
<dbReference type="STRING" id="387005.A0A183HB58"/>
<evidence type="ECO:0000313" key="3">
    <source>
        <dbReference type="Proteomes" id="UP000267606"/>
    </source>
</evidence>